<feature type="domain" description="PhoU" evidence="1">
    <location>
        <begin position="140"/>
        <end position="220"/>
    </location>
</feature>
<evidence type="ECO:0000313" key="4">
    <source>
        <dbReference type="EMBL" id="CAB5018456.1"/>
    </source>
</evidence>
<dbReference type="EMBL" id="CAFBPM010000006">
    <property type="protein sequence ID" value="CAB5018456.1"/>
    <property type="molecule type" value="Genomic_DNA"/>
</dbReference>
<protein>
    <submittedName>
        <fullName evidence="3">Unannotated protein</fullName>
    </submittedName>
</protein>
<proteinExistence type="predicted"/>
<reference evidence="3" key="1">
    <citation type="submission" date="2020-05" db="EMBL/GenBank/DDBJ databases">
        <authorList>
            <person name="Chiriac C."/>
            <person name="Salcher M."/>
            <person name="Ghai R."/>
            <person name="Kavagutti S V."/>
        </authorList>
    </citation>
    <scope>NUCLEOTIDE SEQUENCE</scope>
</reference>
<organism evidence="3">
    <name type="scientific">freshwater metagenome</name>
    <dbReference type="NCBI Taxonomy" id="449393"/>
    <lineage>
        <taxon>unclassified sequences</taxon>
        <taxon>metagenomes</taxon>
        <taxon>ecological metagenomes</taxon>
    </lineage>
</organism>
<dbReference type="Pfam" id="PF01895">
    <property type="entry name" value="PhoU"/>
    <property type="match status" value="2"/>
</dbReference>
<feature type="domain" description="PhoU" evidence="1">
    <location>
        <begin position="38"/>
        <end position="123"/>
    </location>
</feature>
<gene>
    <name evidence="2" type="ORF">UFOPK3164_00003</name>
    <name evidence="3" type="ORF">UFOPK3427_00769</name>
    <name evidence="4" type="ORF">UFOPK4112_00752</name>
</gene>
<dbReference type="PANTHER" id="PTHR42930">
    <property type="entry name" value="PHOSPHATE-SPECIFIC TRANSPORT SYSTEM ACCESSORY PROTEIN PHOU"/>
    <property type="match status" value="1"/>
</dbReference>
<dbReference type="GO" id="GO:0030643">
    <property type="term" value="P:intracellular phosphate ion homeostasis"/>
    <property type="evidence" value="ECO:0007669"/>
    <property type="project" value="InterPro"/>
</dbReference>
<dbReference type="AlphaFoldDB" id="A0A6J7DI08"/>
<evidence type="ECO:0000313" key="3">
    <source>
        <dbReference type="EMBL" id="CAB4870622.1"/>
    </source>
</evidence>
<evidence type="ECO:0000259" key="1">
    <source>
        <dbReference type="Pfam" id="PF01895"/>
    </source>
</evidence>
<dbReference type="EMBL" id="CAFABE010000001">
    <property type="protein sequence ID" value="CAB4815274.1"/>
    <property type="molecule type" value="Genomic_DNA"/>
</dbReference>
<accession>A0A6J7DI08</accession>
<dbReference type="InterPro" id="IPR038078">
    <property type="entry name" value="PhoU-like_sf"/>
</dbReference>
<dbReference type="EMBL" id="CAFBLT010000001">
    <property type="protein sequence ID" value="CAB4870622.1"/>
    <property type="molecule type" value="Genomic_DNA"/>
</dbReference>
<dbReference type="Gene3D" id="1.20.58.220">
    <property type="entry name" value="Phosphate transport system protein phou homolog 2, domain 2"/>
    <property type="match status" value="1"/>
</dbReference>
<dbReference type="InterPro" id="IPR028366">
    <property type="entry name" value="PhoU"/>
</dbReference>
<evidence type="ECO:0000313" key="2">
    <source>
        <dbReference type="EMBL" id="CAB4815274.1"/>
    </source>
</evidence>
<dbReference type="InterPro" id="IPR026022">
    <property type="entry name" value="PhoU_dom"/>
</dbReference>
<sequence length="237" mass="25529">MVLNFPGRKKDELLDEIALPGLAGPPPVMDEIDAFLVQIFALVGEAITGATHALLAGDREAAKLIVAQDERIDALSLELTELVEAALIGPGRRSDERKELIAILKMIPDLERNGDLAEHIARRATVGLGQEMTARSRGLVERMGEVATTIWRQTADIVVDRAPNEASVIEDFDDELDDLHVTLTAEVVSGTMPVTVAIEVALVARFYERFGDHAVNLARRLAILSGAVGAPPSRGAE</sequence>
<dbReference type="PANTHER" id="PTHR42930:SF3">
    <property type="entry name" value="PHOSPHATE-SPECIFIC TRANSPORT SYSTEM ACCESSORY PROTEIN PHOU"/>
    <property type="match status" value="1"/>
</dbReference>
<dbReference type="SUPFAM" id="SSF109755">
    <property type="entry name" value="PhoU-like"/>
    <property type="match status" value="1"/>
</dbReference>
<name>A0A6J7DI08_9ZZZZ</name>
<dbReference type="GO" id="GO:0045936">
    <property type="term" value="P:negative regulation of phosphate metabolic process"/>
    <property type="evidence" value="ECO:0007669"/>
    <property type="project" value="InterPro"/>
</dbReference>